<dbReference type="EMBL" id="PSRQ01000028">
    <property type="protein sequence ID" value="PWU23616.1"/>
    <property type="molecule type" value="Genomic_DNA"/>
</dbReference>
<keyword evidence="4 13" id="KW-0479">Metal-binding</keyword>
<comment type="cofactor">
    <cofactor evidence="13">
        <name>Mg(2+)</name>
        <dbReference type="ChEBI" id="CHEBI:18420"/>
    </cofactor>
    <text evidence="13">Binds 2 Mg(2+) ion per subunit.</text>
</comment>
<evidence type="ECO:0000256" key="2">
    <source>
        <dbReference type="ARBA" id="ARBA00022490"/>
    </source>
</evidence>
<dbReference type="GO" id="GO:0005737">
    <property type="term" value="C:cytoplasm"/>
    <property type="evidence" value="ECO:0007669"/>
    <property type="project" value="UniProtKB-SubCell"/>
</dbReference>
<accession>A0A317JQ54</accession>
<keyword evidence="7 13" id="KW-0378">Hydrolase</keyword>
<dbReference type="Proteomes" id="UP000246104">
    <property type="component" value="Unassembled WGS sequence"/>
</dbReference>
<dbReference type="Gene3D" id="3.30.420.10">
    <property type="entry name" value="Ribonuclease H-like superfamily/Ribonuclease H"/>
    <property type="match status" value="1"/>
</dbReference>
<dbReference type="GO" id="GO:0000287">
    <property type="term" value="F:magnesium ion binding"/>
    <property type="evidence" value="ECO:0007669"/>
    <property type="project" value="UniProtKB-UniRule"/>
</dbReference>
<proteinExistence type="inferred from homology"/>
<keyword evidence="11 13" id="KW-0234">DNA repair</keyword>
<protein>
    <recommendedName>
        <fullName evidence="13 14">Crossover junction endodeoxyribonuclease RuvC</fullName>
        <ecNumber evidence="13 14">3.1.21.10</ecNumber>
    </recommendedName>
    <alternativeName>
        <fullName evidence="13">Holliday junction nuclease RuvC</fullName>
    </alternativeName>
    <alternativeName>
        <fullName evidence="13">Holliday junction resolvase RuvC</fullName>
    </alternativeName>
</protein>
<evidence type="ECO:0000256" key="6">
    <source>
        <dbReference type="ARBA" id="ARBA00022763"/>
    </source>
</evidence>
<dbReference type="EC" id="3.1.21.10" evidence="13 14"/>
<comment type="caution">
    <text evidence="15">The sequence shown here is derived from an EMBL/GenBank/DDBJ whole genome shotgun (WGS) entry which is preliminary data.</text>
</comment>
<dbReference type="SUPFAM" id="SSF53098">
    <property type="entry name" value="Ribonuclease H-like"/>
    <property type="match status" value="1"/>
</dbReference>
<keyword evidence="6 13" id="KW-0227">DNA damage</keyword>
<name>A0A317JQ54_9BACT</name>
<comment type="similarity">
    <text evidence="1 13">Belongs to the RuvC family.</text>
</comment>
<feature type="active site" evidence="13">
    <location>
        <position position="140"/>
    </location>
</feature>
<keyword evidence="3 13" id="KW-0540">Nuclease</keyword>
<evidence type="ECO:0000256" key="14">
    <source>
        <dbReference type="NCBIfam" id="TIGR00228"/>
    </source>
</evidence>
<dbReference type="GO" id="GO:0008821">
    <property type="term" value="F:crossover junction DNA endonuclease activity"/>
    <property type="evidence" value="ECO:0007669"/>
    <property type="project" value="UniProtKB-UniRule"/>
</dbReference>
<dbReference type="GO" id="GO:0006310">
    <property type="term" value="P:DNA recombination"/>
    <property type="evidence" value="ECO:0007669"/>
    <property type="project" value="UniProtKB-UniRule"/>
</dbReference>
<dbReference type="InterPro" id="IPR002176">
    <property type="entry name" value="X-over_junc_endoDNase_RuvC"/>
</dbReference>
<comment type="subunit">
    <text evidence="13">Homodimer which binds Holliday junction (HJ) DNA. The HJ becomes 2-fold symmetrical on binding to RuvC with unstacked arms; it has a different conformation from HJ DNA in complex with RuvA. In the full resolvosome a probable DNA-RuvA(4)-RuvB(12)-RuvC(2) complex forms which resolves the HJ.</text>
</comment>
<evidence type="ECO:0000256" key="13">
    <source>
        <dbReference type="HAMAP-Rule" id="MF_00034"/>
    </source>
</evidence>
<keyword evidence="8 13" id="KW-0460">Magnesium</keyword>
<feature type="binding site" evidence="13">
    <location>
        <position position="67"/>
    </location>
    <ligand>
        <name>Mg(2+)</name>
        <dbReference type="ChEBI" id="CHEBI:18420"/>
        <label>2</label>
    </ligand>
</feature>
<feature type="binding site" evidence="13">
    <location>
        <position position="140"/>
    </location>
    <ligand>
        <name>Mg(2+)</name>
        <dbReference type="ChEBI" id="CHEBI:18420"/>
        <label>1</label>
    </ligand>
</feature>
<keyword evidence="2 13" id="KW-0963">Cytoplasm</keyword>
<evidence type="ECO:0000256" key="7">
    <source>
        <dbReference type="ARBA" id="ARBA00022801"/>
    </source>
</evidence>
<evidence type="ECO:0000256" key="12">
    <source>
        <dbReference type="ARBA" id="ARBA00029354"/>
    </source>
</evidence>
<comment type="subcellular location">
    <subcellularLocation>
        <location evidence="13">Cytoplasm</location>
    </subcellularLocation>
</comment>
<evidence type="ECO:0000256" key="3">
    <source>
        <dbReference type="ARBA" id="ARBA00022722"/>
    </source>
</evidence>
<evidence type="ECO:0000256" key="4">
    <source>
        <dbReference type="ARBA" id="ARBA00022723"/>
    </source>
</evidence>
<dbReference type="PANTHER" id="PTHR30194">
    <property type="entry name" value="CROSSOVER JUNCTION ENDODEOXYRIBONUCLEASE RUVC"/>
    <property type="match status" value="1"/>
</dbReference>
<feature type="active site" evidence="13">
    <location>
        <position position="7"/>
    </location>
</feature>
<feature type="active site" evidence="13">
    <location>
        <position position="67"/>
    </location>
</feature>
<dbReference type="AlphaFoldDB" id="A0A317JQ54"/>
<dbReference type="NCBIfam" id="TIGR00228">
    <property type="entry name" value="ruvC"/>
    <property type="match status" value="1"/>
</dbReference>
<dbReference type="GO" id="GO:0048476">
    <property type="term" value="C:Holliday junction resolvase complex"/>
    <property type="evidence" value="ECO:0007669"/>
    <property type="project" value="UniProtKB-UniRule"/>
</dbReference>
<dbReference type="PANTHER" id="PTHR30194:SF3">
    <property type="entry name" value="CROSSOVER JUNCTION ENDODEOXYRIBONUCLEASE RUVC"/>
    <property type="match status" value="1"/>
</dbReference>
<evidence type="ECO:0000256" key="5">
    <source>
        <dbReference type="ARBA" id="ARBA00022759"/>
    </source>
</evidence>
<evidence type="ECO:0000256" key="9">
    <source>
        <dbReference type="ARBA" id="ARBA00023125"/>
    </source>
</evidence>
<organism evidence="15 16">
    <name type="scientific">Candidatus Cerribacteria bacterium 'Amazon FNV 2010 28 9'</name>
    <dbReference type="NCBI Taxonomy" id="2081795"/>
    <lineage>
        <taxon>Bacteria</taxon>
        <taxon>Candidatus Cerribacteria</taxon>
    </lineage>
</organism>
<dbReference type="InterPro" id="IPR012337">
    <property type="entry name" value="RNaseH-like_sf"/>
</dbReference>
<comment type="catalytic activity">
    <reaction evidence="12 13">
        <text>Endonucleolytic cleavage at a junction such as a reciprocal single-stranded crossover between two homologous DNA duplexes (Holliday junction).</text>
        <dbReference type="EC" id="3.1.21.10"/>
    </reaction>
</comment>
<evidence type="ECO:0000256" key="11">
    <source>
        <dbReference type="ARBA" id="ARBA00023204"/>
    </source>
</evidence>
<keyword evidence="10 13" id="KW-0233">DNA recombination</keyword>
<comment type="function">
    <text evidence="13">The RuvA-RuvB-RuvC complex processes Holliday junction (HJ) DNA during genetic recombination and DNA repair. Endonuclease that resolves HJ intermediates. Cleaves cruciform DNA by making single-stranded nicks across the HJ at symmetrical positions within the homologous arms, yielding a 5'-phosphate and a 3'-hydroxyl group; requires a central core of homology in the junction. The consensus cleavage sequence is 5'-(A/T)TT(C/G)-3'. Cleavage occurs on the 3'-side of the TT dinucleotide at the point of strand exchange. HJ branch migration catalyzed by RuvA-RuvB allows RuvC to scan DNA until it finds its consensus sequence, where it cleaves and resolves the cruciform DNA.</text>
</comment>
<dbReference type="HAMAP" id="MF_00034">
    <property type="entry name" value="RuvC"/>
    <property type="match status" value="1"/>
</dbReference>
<keyword evidence="5 13" id="KW-0255">Endonuclease</keyword>
<dbReference type="GO" id="GO:0003677">
    <property type="term" value="F:DNA binding"/>
    <property type="evidence" value="ECO:0007669"/>
    <property type="project" value="UniProtKB-KW"/>
</dbReference>
<dbReference type="CDD" id="cd16962">
    <property type="entry name" value="RuvC"/>
    <property type="match status" value="1"/>
</dbReference>
<sequence>MKILGIDPGFDRVGWAIVDRELSLFHLVSCGAVQTIKTESLPQRLRKIALEIKNICCEFEPDQVVIEKLFFATNAKTAIDVAQARGVVLLTCFEHIKDIVELTPLQIKSAVTGDGHADKKAVEKMVRLQVKGVPPKVLDDTIDAIAAAMSA</sequence>
<dbReference type="Pfam" id="PF02075">
    <property type="entry name" value="RuvC"/>
    <property type="match status" value="1"/>
</dbReference>
<feature type="binding site" evidence="13">
    <location>
        <position position="7"/>
    </location>
    <ligand>
        <name>Mg(2+)</name>
        <dbReference type="ChEBI" id="CHEBI:18420"/>
        <label>1</label>
    </ligand>
</feature>
<dbReference type="InterPro" id="IPR036397">
    <property type="entry name" value="RNaseH_sf"/>
</dbReference>
<evidence type="ECO:0000256" key="10">
    <source>
        <dbReference type="ARBA" id="ARBA00023172"/>
    </source>
</evidence>
<dbReference type="FunFam" id="3.30.420.10:FF:000002">
    <property type="entry name" value="Crossover junction endodeoxyribonuclease RuvC"/>
    <property type="match status" value="1"/>
</dbReference>
<evidence type="ECO:0000256" key="1">
    <source>
        <dbReference type="ARBA" id="ARBA00009518"/>
    </source>
</evidence>
<evidence type="ECO:0000256" key="8">
    <source>
        <dbReference type="ARBA" id="ARBA00022842"/>
    </source>
</evidence>
<evidence type="ECO:0000313" key="15">
    <source>
        <dbReference type="EMBL" id="PWU23616.1"/>
    </source>
</evidence>
<reference evidence="15 16" key="1">
    <citation type="submission" date="2018-02" db="EMBL/GenBank/DDBJ databases">
        <title>Genomic Reconstructions from Amazon Rainforest and Pasture Soil Reveal Novel Insights into the Physiology of Candidate Phyla in Tropical Sites.</title>
        <authorList>
            <person name="Kroeger M.E."/>
            <person name="Delmont T."/>
            <person name="Eren A.M."/>
            <person name="Guo J."/>
            <person name="Meyer K.M."/>
            <person name="Khan K."/>
            <person name="Rodrigues J.L.M."/>
            <person name="Bohannan B.J.M."/>
            <person name="Tringe S."/>
            <person name="Borges C.D."/>
            <person name="Tiedje J."/>
            <person name="Tsai S.M."/>
            <person name="Nusslein K."/>
        </authorList>
    </citation>
    <scope>NUCLEOTIDE SEQUENCE [LARGE SCALE GENOMIC DNA]</scope>
    <source>
        <strain evidence="15">Amazon FNV 2010 28 9</strain>
    </source>
</reference>
<keyword evidence="9 13" id="KW-0238">DNA-binding</keyword>
<gene>
    <name evidence="13 15" type="primary">ruvC</name>
    <name evidence="15" type="ORF">C5B42_02360</name>
</gene>
<evidence type="ECO:0000313" key="16">
    <source>
        <dbReference type="Proteomes" id="UP000246104"/>
    </source>
</evidence>
<dbReference type="PRINTS" id="PR00696">
    <property type="entry name" value="RSOLVASERUVC"/>
</dbReference>
<dbReference type="GO" id="GO:0006281">
    <property type="term" value="P:DNA repair"/>
    <property type="evidence" value="ECO:0007669"/>
    <property type="project" value="UniProtKB-UniRule"/>
</dbReference>